<dbReference type="Pfam" id="PF04449">
    <property type="entry name" value="Fimbrial_CS1"/>
    <property type="match status" value="1"/>
</dbReference>
<dbReference type="GO" id="GO:0009289">
    <property type="term" value="C:pilus"/>
    <property type="evidence" value="ECO:0007669"/>
    <property type="project" value="InterPro"/>
</dbReference>
<dbReference type="InterPro" id="IPR007540">
    <property type="entry name" value="Fimbrial_CS1-type"/>
</dbReference>
<proteinExistence type="predicted"/>
<dbReference type="Proteomes" id="UP000438958">
    <property type="component" value="Unassembled WGS sequence"/>
</dbReference>
<feature type="non-terminal residue" evidence="1">
    <location>
        <position position="1"/>
    </location>
</feature>
<accession>A0A8T5WLE5</accession>
<reference evidence="1 2" key="1">
    <citation type="journal article" date="2019" name="Nat. Med.">
        <title>A library of human gut bacterial isolates paired with longitudinal multiomics data enables mechanistic microbiome research.</title>
        <authorList>
            <person name="Poyet M."/>
            <person name="Groussin M."/>
            <person name="Gibbons S.M."/>
            <person name="Avila-Pacheco J."/>
            <person name="Jiang X."/>
            <person name="Kearney S.M."/>
            <person name="Perrotta A.R."/>
            <person name="Berdy B."/>
            <person name="Zhao S."/>
            <person name="Lieberman T.D."/>
            <person name="Swanson P.K."/>
            <person name="Smith M."/>
            <person name="Roesemann S."/>
            <person name="Alexander J.E."/>
            <person name="Rich S.A."/>
            <person name="Livny J."/>
            <person name="Vlamakis H."/>
            <person name="Clish C."/>
            <person name="Bullock K."/>
            <person name="Deik A."/>
            <person name="Scott J."/>
            <person name="Pierce K.A."/>
            <person name="Xavier R.J."/>
            <person name="Alm E.J."/>
        </authorList>
    </citation>
    <scope>NUCLEOTIDE SEQUENCE [LARGE SCALE GENOMIC DNA]</scope>
    <source>
        <strain evidence="1 2">BIOML-A382</strain>
    </source>
</reference>
<dbReference type="Gene3D" id="2.60.40.2040">
    <property type="entry name" value="CFA/I fimbrial subunit E, pilin domain"/>
    <property type="match status" value="1"/>
</dbReference>
<comment type="caution">
    <text evidence="1">The sequence shown here is derived from an EMBL/GenBank/DDBJ whole genome shotgun (WGS) entry which is preliminary data.</text>
</comment>
<organism evidence="1 2">
    <name type="scientific">Escherichia coli</name>
    <dbReference type="NCBI Taxonomy" id="562"/>
    <lineage>
        <taxon>Bacteria</taxon>
        <taxon>Pseudomonadati</taxon>
        <taxon>Pseudomonadota</taxon>
        <taxon>Gammaproteobacteria</taxon>
        <taxon>Enterobacterales</taxon>
        <taxon>Enterobacteriaceae</taxon>
        <taxon>Escherichia</taxon>
    </lineage>
</organism>
<evidence type="ECO:0000313" key="2">
    <source>
        <dbReference type="Proteomes" id="UP000438958"/>
    </source>
</evidence>
<gene>
    <name evidence="1" type="ORF">GKF66_26435</name>
</gene>
<evidence type="ECO:0000313" key="1">
    <source>
        <dbReference type="EMBL" id="MSI72250.1"/>
    </source>
</evidence>
<name>A0A8T5WLE5_ECOLX</name>
<protein>
    <submittedName>
        <fullName evidence="1">Fimbrial protein</fullName>
    </submittedName>
</protein>
<sequence>TALPKAVEMQYLPGQGLQSYQLMTKIWSNDTTKDVKMQLVSPAQLVQSLDASKIVPLTVTWGGEEIKADAATTFTATKIFASDALTNGSLAKPLMFSQATKGVLETGIYRGVVSIYLSQAL</sequence>
<dbReference type="AlphaFoldDB" id="A0A8T5WLE5"/>
<dbReference type="EMBL" id="WKUE01000118">
    <property type="protein sequence ID" value="MSI72250.1"/>
    <property type="molecule type" value="Genomic_DNA"/>
</dbReference>